<gene>
    <name evidence="8" type="ORF">KDU71_09770</name>
</gene>
<reference evidence="8" key="2">
    <citation type="submission" date="2021-04" db="EMBL/GenBank/DDBJ databases">
        <authorList>
            <person name="Zhang T."/>
            <person name="Zhang Y."/>
            <person name="Lu D."/>
            <person name="Zuo D."/>
            <person name="Du Z."/>
        </authorList>
    </citation>
    <scope>NUCLEOTIDE SEQUENCE</scope>
    <source>
        <strain evidence="8">JR1</strain>
    </source>
</reference>
<evidence type="ECO:0000256" key="6">
    <source>
        <dbReference type="SAM" id="Phobius"/>
    </source>
</evidence>
<reference evidence="8" key="1">
    <citation type="journal article" date="2018" name="Int. J. Syst. Evol. Microbiol.">
        <title>Carboxylicivirga sediminis sp. nov., isolated from coastal sediment.</title>
        <authorList>
            <person name="Wang F.Q."/>
            <person name="Ren L.H."/>
            <person name="Zou R.J."/>
            <person name="Sun Y.Z."/>
            <person name="Liu X.J."/>
            <person name="Jiang F."/>
            <person name="Liu L.J."/>
        </authorList>
    </citation>
    <scope>NUCLEOTIDE SEQUENCE</scope>
    <source>
        <strain evidence="8">JR1</strain>
    </source>
</reference>
<evidence type="ECO:0000256" key="4">
    <source>
        <dbReference type="ARBA" id="ARBA00022989"/>
    </source>
</evidence>
<dbReference type="Pfam" id="PF07690">
    <property type="entry name" value="MFS_1"/>
    <property type="match status" value="1"/>
</dbReference>
<feature type="transmembrane region" description="Helical" evidence="6">
    <location>
        <begin position="313"/>
        <end position="333"/>
    </location>
</feature>
<dbReference type="Gene3D" id="1.20.1250.20">
    <property type="entry name" value="MFS general substrate transporter like domains"/>
    <property type="match status" value="2"/>
</dbReference>
<feature type="domain" description="Major facilitator superfamily (MFS) profile" evidence="7">
    <location>
        <begin position="11"/>
        <end position="397"/>
    </location>
</feature>
<dbReference type="PANTHER" id="PTHR43702">
    <property type="entry name" value="L-FUCOSE-PROTON SYMPORTER"/>
    <property type="match status" value="1"/>
</dbReference>
<dbReference type="InterPro" id="IPR036259">
    <property type="entry name" value="MFS_trans_sf"/>
</dbReference>
<comment type="caution">
    <text evidence="8">The sequence shown here is derived from an EMBL/GenBank/DDBJ whole genome shotgun (WGS) entry which is preliminary data.</text>
</comment>
<feature type="transmembrane region" description="Helical" evidence="6">
    <location>
        <begin position="104"/>
        <end position="129"/>
    </location>
</feature>
<feature type="transmembrane region" description="Helical" evidence="6">
    <location>
        <begin position="174"/>
        <end position="194"/>
    </location>
</feature>
<dbReference type="PROSITE" id="PS50850">
    <property type="entry name" value="MFS"/>
    <property type="match status" value="1"/>
</dbReference>
<feature type="transmembrane region" description="Helical" evidence="6">
    <location>
        <begin position="223"/>
        <end position="244"/>
    </location>
</feature>
<sequence length="399" mass="43883">MNLKRGVVIYPMILIYALFFMWGFVWNLFNVLATFFQETFSLSNLQTSLGTSLSFLAFFLMAYPAKVLINRIGTQKAISLGALLSAVGLIIFYPAASFQSYNGFLLGLFIIFSGVTILQTVCNPYIGILGAPETREARINFAQGIGAIGAALTAPLGGWFILELYEGNIFGGIKFFYILVALVFLVLAVLVHTAQMPENKTETRGTNLLESLKIQGAFKYRHFVIGFIIMFSYMGAEAILYQLMTPYFKEIGKIGSTEAVKLSAIIFYGLMLGRFLGAWIMTKIDPTKILGFFALIAALLVTISMLSSGKTGIYSIVAIGFFVSIMFASIFALATKDLGKFTNEASSFIIMAISGGFFIPLLYGLVADFFSLRASLIVVIIPLVGTSLYGFFYNNIKRK</sequence>
<keyword evidence="9" id="KW-1185">Reference proteome</keyword>
<feature type="transmembrane region" description="Helical" evidence="6">
    <location>
        <begin position="372"/>
        <end position="393"/>
    </location>
</feature>
<feature type="transmembrane region" description="Helical" evidence="6">
    <location>
        <begin position="141"/>
        <end position="162"/>
    </location>
</feature>
<evidence type="ECO:0000256" key="3">
    <source>
        <dbReference type="ARBA" id="ARBA00022692"/>
    </source>
</evidence>
<proteinExistence type="predicted"/>
<dbReference type="Proteomes" id="UP000679220">
    <property type="component" value="Unassembled WGS sequence"/>
</dbReference>
<evidence type="ECO:0000256" key="1">
    <source>
        <dbReference type="ARBA" id="ARBA00004429"/>
    </source>
</evidence>
<evidence type="ECO:0000256" key="5">
    <source>
        <dbReference type="ARBA" id="ARBA00023136"/>
    </source>
</evidence>
<dbReference type="GO" id="GO:0005886">
    <property type="term" value="C:plasma membrane"/>
    <property type="evidence" value="ECO:0007669"/>
    <property type="project" value="UniProtKB-SubCell"/>
</dbReference>
<dbReference type="GO" id="GO:0022857">
    <property type="term" value="F:transmembrane transporter activity"/>
    <property type="evidence" value="ECO:0007669"/>
    <property type="project" value="InterPro"/>
</dbReference>
<accession>A0A941IYI7</accession>
<organism evidence="8 9">
    <name type="scientific">Carboxylicivirga sediminis</name>
    <dbReference type="NCBI Taxonomy" id="2006564"/>
    <lineage>
        <taxon>Bacteria</taxon>
        <taxon>Pseudomonadati</taxon>
        <taxon>Bacteroidota</taxon>
        <taxon>Bacteroidia</taxon>
        <taxon>Marinilabiliales</taxon>
        <taxon>Marinilabiliaceae</taxon>
        <taxon>Carboxylicivirga</taxon>
    </lineage>
</organism>
<feature type="transmembrane region" description="Helical" evidence="6">
    <location>
        <begin position="289"/>
        <end position="307"/>
    </location>
</feature>
<dbReference type="InterPro" id="IPR050375">
    <property type="entry name" value="MFS_TsgA-like"/>
</dbReference>
<protein>
    <submittedName>
        <fullName evidence="8">MFS transporter</fullName>
    </submittedName>
</protein>
<dbReference type="InterPro" id="IPR011701">
    <property type="entry name" value="MFS"/>
</dbReference>
<dbReference type="RefSeq" id="WP_212190240.1">
    <property type="nucleotide sequence ID" value="NZ_JAGTAR010000013.1"/>
</dbReference>
<feature type="transmembrane region" description="Helical" evidence="6">
    <location>
        <begin position="345"/>
        <end position="366"/>
    </location>
</feature>
<name>A0A941IYI7_9BACT</name>
<dbReference type="PANTHER" id="PTHR43702:SF3">
    <property type="entry name" value="PROTEIN TSGA"/>
    <property type="match status" value="1"/>
</dbReference>
<evidence type="ECO:0000313" key="8">
    <source>
        <dbReference type="EMBL" id="MBR8535842.1"/>
    </source>
</evidence>
<feature type="transmembrane region" description="Helical" evidence="6">
    <location>
        <begin position="264"/>
        <end position="282"/>
    </location>
</feature>
<dbReference type="InterPro" id="IPR020846">
    <property type="entry name" value="MFS_dom"/>
</dbReference>
<feature type="transmembrane region" description="Helical" evidence="6">
    <location>
        <begin position="45"/>
        <end position="65"/>
    </location>
</feature>
<evidence type="ECO:0000256" key="2">
    <source>
        <dbReference type="ARBA" id="ARBA00022475"/>
    </source>
</evidence>
<dbReference type="SUPFAM" id="SSF103473">
    <property type="entry name" value="MFS general substrate transporter"/>
    <property type="match status" value="1"/>
</dbReference>
<dbReference type="EMBL" id="JAGTAR010000013">
    <property type="protein sequence ID" value="MBR8535842.1"/>
    <property type="molecule type" value="Genomic_DNA"/>
</dbReference>
<dbReference type="AlphaFoldDB" id="A0A941IYI7"/>
<feature type="transmembrane region" description="Helical" evidence="6">
    <location>
        <begin position="77"/>
        <end position="98"/>
    </location>
</feature>
<keyword evidence="4 6" id="KW-1133">Transmembrane helix</keyword>
<feature type="transmembrane region" description="Helical" evidence="6">
    <location>
        <begin position="7"/>
        <end position="25"/>
    </location>
</feature>
<comment type="subcellular location">
    <subcellularLocation>
        <location evidence="1">Cell inner membrane</location>
        <topology evidence="1">Multi-pass membrane protein</topology>
    </subcellularLocation>
</comment>
<evidence type="ECO:0000259" key="7">
    <source>
        <dbReference type="PROSITE" id="PS50850"/>
    </source>
</evidence>
<keyword evidence="3 6" id="KW-0812">Transmembrane</keyword>
<keyword evidence="5 6" id="KW-0472">Membrane</keyword>
<evidence type="ECO:0000313" key="9">
    <source>
        <dbReference type="Proteomes" id="UP000679220"/>
    </source>
</evidence>
<keyword evidence="2" id="KW-1003">Cell membrane</keyword>